<protein>
    <submittedName>
        <fullName evidence="1">Uncharacterized protein</fullName>
    </submittedName>
</protein>
<proteinExistence type="predicted"/>
<name>A0A6G1JCM7_9PLEO</name>
<dbReference type="EMBL" id="MU005573">
    <property type="protein sequence ID" value="KAF2688286.1"/>
    <property type="molecule type" value="Genomic_DNA"/>
</dbReference>
<evidence type="ECO:0000313" key="1">
    <source>
        <dbReference type="EMBL" id="KAF2688286.1"/>
    </source>
</evidence>
<evidence type="ECO:0000313" key="2">
    <source>
        <dbReference type="Proteomes" id="UP000799291"/>
    </source>
</evidence>
<keyword evidence="2" id="KW-1185">Reference proteome</keyword>
<organism evidence="1 2">
    <name type="scientific">Lentithecium fluviatile CBS 122367</name>
    <dbReference type="NCBI Taxonomy" id="1168545"/>
    <lineage>
        <taxon>Eukaryota</taxon>
        <taxon>Fungi</taxon>
        <taxon>Dikarya</taxon>
        <taxon>Ascomycota</taxon>
        <taxon>Pezizomycotina</taxon>
        <taxon>Dothideomycetes</taxon>
        <taxon>Pleosporomycetidae</taxon>
        <taxon>Pleosporales</taxon>
        <taxon>Massarineae</taxon>
        <taxon>Lentitheciaceae</taxon>
        <taxon>Lentithecium</taxon>
    </lineage>
</organism>
<dbReference type="Proteomes" id="UP000799291">
    <property type="component" value="Unassembled WGS sequence"/>
</dbReference>
<accession>A0A6G1JCM7</accession>
<dbReference type="AlphaFoldDB" id="A0A6G1JCM7"/>
<reference evidence="1" key="1">
    <citation type="journal article" date="2020" name="Stud. Mycol.">
        <title>101 Dothideomycetes genomes: a test case for predicting lifestyles and emergence of pathogens.</title>
        <authorList>
            <person name="Haridas S."/>
            <person name="Albert R."/>
            <person name="Binder M."/>
            <person name="Bloem J."/>
            <person name="Labutti K."/>
            <person name="Salamov A."/>
            <person name="Andreopoulos B."/>
            <person name="Baker S."/>
            <person name="Barry K."/>
            <person name="Bills G."/>
            <person name="Bluhm B."/>
            <person name="Cannon C."/>
            <person name="Castanera R."/>
            <person name="Culley D."/>
            <person name="Daum C."/>
            <person name="Ezra D."/>
            <person name="Gonzalez J."/>
            <person name="Henrissat B."/>
            <person name="Kuo A."/>
            <person name="Liang C."/>
            <person name="Lipzen A."/>
            <person name="Lutzoni F."/>
            <person name="Magnuson J."/>
            <person name="Mondo S."/>
            <person name="Nolan M."/>
            <person name="Ohm R."/>
            <person name="Pangilinan J."/>
            <person name="Park H.-J."/>
            <person name="Ramirez L."/>
            <person name="Alfaro M."/>
            <person name="Sun H."/>
            <person name="Tritt A."/>
            <person name="Yoshinaga Y."/>
            <person name="Zwiers L.-H."/>
            <person name="Turgeon B."/>
            <person name="Goodwin S."/>
            <person name="Spatafora J."/>
            <person name="Crous P."/>
            <person name="Grigoriev I."/>
        </authorList>
    </citation>
    <scope>NUCLEOTIDE SEQUENCE</scope>
    <source>
        <strain evidence="1">CBS 122367</strain>
    </source>
</reference>
<gene>
    <name evidence="1" type="ORF">K458DRAFT_146174</name>
</gene>
<sequence>MAASRTLISGAFCGWHRAESCSATTDAPPAFHGVWEKSFLVAVWRCILCSNIVWKNAKTWLLDRQTSSSHTAFLTPCAVSHTAASCHSPLHRLCLSLLNNRALFVILTLRKPICASSDLRAPIGDLLFS</sequence>